<evidence type="ECO:0000313" key="9">
    <source>
        <dbReference type="Proteomes" id="UP000783588"/>
    </source>
</evidence>
<dbReference type="EC" id="2.7.11.1" evidence="1"/>
<dbReference type="InterPro" id="IPR008271">
    <property type="entry name" value="Ser/Thr_kinase_AS"/>
</dbReference>
<keyword evidence="3" id="KW-0547">Nucleotide-binding</keyword>
<comment type="caution">
    <text evidence="8">The sequence shown here is derived from an EMBL/GenBank/DDBJ whole genome shotgun (WGS) entry which is preliminary data.</text>
</comment>
<evidence type="ECO:0000256" key="3">
    <source>
        <dbReference type="ARBA" id="ARBA00022741"/>
    </source>
</evidence>
<keyword evidence="2" id="KW-0808">Transferase</keyword>
<dbReference type="CDD" id="cd14014">
    <property type="entry name" value="STKc_PknB_like"/>
    <property type="match status" value="1"/>
</dbReference>
<feature type="transmembrane region" description="Helical" evidence="6">
    <location>
        <begin position="289"/>
        <end position="306"/>
    </location>
</feature>
<evidence type="ECO:0000313" key="8">
    <source>
        <dbReference type="EMBL" id="MBU5489224.1"/>
    </source>
</evidence>
<feature type="domain" description="Protein kinase" evidence="7">
    <location>
        <begin position="1"/>
        <end position="247"/>
    </location>
</feature>
<dbReference type="Proteomes" id="UP000783588">
    <property type="component" value="Unassembled WGS sequence"/>
</dbReference>
<feature type="transmembrane region" description="Helical" evidence="6">
    <location>
        <begin position="257"/>
        <end position="277"/>
    </location>
</feature>
<dbReference type="GO" id="GO:0004674">
    <property type="term" value="F:protein serine/threonine kinase activity"/>
    <property type="evidence" value="ECO:0007669"/>
    <property type="project" value="UniProtKB-KW"/>
</dbReference>
<organism evidence="8 9">
    <name type="scientific">Butyricicoccus intestinisimiae</name>
    <dbReference type="NCBI Taxonomy" id="2841509"/>
    <lineage>
        <taxon>Bacteria</taxon>
        <taxon>Bacillati</taxon>
        <taxon>Bacillota</taxon>
        <taxon>Clostridia</taxon>
        <taxon>Eubacteriales</taxon>
        <taxon>Butyricicoccaceae</taxon>
        <taxon>Butyricicoccus</taxon>
    </lineage>
</organism>
<keyword evidence="8" id="KW-0723">Serine/threonine-protein kinase</keyword>
<gene>
    <name evidence="8" type="ORF">KQI75_01045</name>
</gene>
<evidence type="ECO:0000256" key="2">
    <source>
        <dbReference type="ARBA" id="ARBA00022679"/>
    </source>
</evidence>
<protein>
    <recommendedName>
        <fullName evidence="1">non-specific serine/threonine protein kinase</fullName>
        <ecNumber evidence="1">2.7.11.1</ecNumber>
    </recommendedName>
</protein>
<dbReference type="EMBL" id="JAHLQI010000001">
    <property type="protein sequence ID" value="MBU5489224.1"/>
    <property type="molecule type" value="Genomic_DNA"/>
</dbReference>
<keyword evidence="5" id="KW-0067">ATP-binding</keyword>
<reference evidence="8 9" key="1">
    <citation type="submission" date="2021-06" db="EMBL/GenBank/DDBJ databases">
        <authorList>
            <person name="Sun Q."/>
            <person name="Li D."/>
        </authorList>
    </citation>
    <scope>NUCLEOTIDE SEQUENCE [LARGE SCALE GENOMIC DNA]</scope>
    <source>
        <strain evidence="8 9">MSJd-7</strain>
    </source>
</reference>
<evidence type="ECO:0000259" key="7">
    <source>
        <dbReference type="PROSITE" id="PS50011"/>
    </source>
</evidence>
<proteinExistence type="predicted"/>
<sequence length="354" mass="39719">MTLSCYQHIADLNAARNIFIVQHKQTHKLYVMKVRKQYNKAVYLQLLQHHVPNTPELLDVLEDEEQLIVIEEYISGRNLQEILDDNATFPEQQALDIICQLCHILRELHAFSPAIIHRDIKPSNIILTENGTIKLLDMNAAKQCHADKTRDTDLIGTVGYAAPEQFGFGSSTTATDIYAVGVLLHMLLTGDTHIPVSGALGKIIQKCTQIDPQARYDSISALLCDCQALLPASKPVMTRGKRFYRFLPPGFRTLQPFYMTFSTIGYAMLFYIGFTLTSDNPADVLLDRIAFIAAFLLVILFCGDYLNVQRYFPGCSSRSRLLRTASILSYSVILFLLPVFLDVLLASLITGSIP</sequence>
<evidence type="ECO:0000256" key="4">
    <source>
        <dbReference type="ARBA" id="ARBA00022777"/>
    </source>
</evidence>
<dbReference type="PANTHER" id="PTHR43671">
    <property type="entry name" value="SERINE/THREONINE-PROTEIN KINASE NEK"/>
    <property type="match status" value="1"/>
</dbReference>
<evidence type="ECO:0000256" key="1">
    <source>
        <dbReference type="ARBA" id="ARBA00012513"/>
    </source>
</evidence>
<dbReference type="InterPro" id="IPR050660">
    <property type="entry name" value="NEK_Ser/Thr_kinase"/>
</dbReference>
<dbReference type="PANTHER" id="PTHR43671:SF13">
    <property type="entry name" value="SERINE_THREONINE-PROTEIN KINASE NEK2"/>
    <property type="match status" value="1"/>
</dbReference>
<keyword evidence="6" id="KW-1133">Transmembrane helix</keyword>
<evidence type="ECO:0000256" key="6">
    <source>
        <dbReference type="SAM" id="Phobius"/>
    </source>
</evidence>
<keyword evidence="4 8" id="KW-0418">Kinase</keyword>
<dbReference type="PROSITE" id="PS00108">
    <property type="entry name" value="PROTEIN_KINASE_ST"/>
    <property type="match status" value="1"/>
</dbReference>
<name>A0ABS6ENF8_9FIRM</name>
<feature type="transmembrane region" description="Helical" evidence="6">
    <location>
        <begin position="327"/>
        <end position="349"/>
    </location>
</feature>
<dbReference type="PROSITE" id="PS50011">
    <property type="entry name" value="PROTEIN_KINASE_DOM"/>
    <property type="match status" value="1"/>
</dbReference>
<dbReference type="RefSeq" id="WP_216468833.1">
    <property type="nucleotide sequence ID" value="NZ_JAHLQI010000001.1"/>
</dbReference>
<dbReference type="SMART" id="SM00220">
    <property type="entry name" value="S_TKc"/>
    <property type="match status" value="1"/>
</dbReference>
<dbReference type="Pfam" id="PF00069">
    <property type="entry name" value="Pkinase"/>
    <property type="match status" value="1"/>
</dbReference>
<keyword evidence="6" id="KW-0812">Transmembrane</keyword>
<keyword evidence="6" id="KW-0472">Membrane</keyword>
<accession>A0ABS6ENF8</accession>
<keyword evidence="9" id="KW-1185">Reference proteome</keyword>
<evidence type="ECO:0000256" key="5">
    <source>
        <dbReference type="ARBA" id="ARBA00022840"/>
    </source>
</evidence>
<dbReference type="InterPro" id="IPR000719">
    <property type="entry name" value="Prot_kinase_dom"/>
</dbReference>